<comment type="caution">
    <text evidence="3">The sequence shown here is derived from an EMBL/GenBank/DDBJ whole genome shotgun (WGS) entry which is preliminary data.</text>
</comment>
<sequence length="435" mass="49877">MDGNRRFGRRQGITTNDAHLGGFETFIKLMEFGSRLGVKAITVYAFSIDNYNRSEEQVNALMDIIVARKERLIAACQREMVREDVQRCWDEFAERTGKNTKCAVNICFAYTSRMEMAMAVKSTVQGLDNNGTPTDAASPILSDPKSITVDMLERNMYTANDPPLDTVVRSSGIRRLSDFMLWQYHQNTLIFILDYLWPESPLFEAKNMQFIRENTTIPVPEVIQEWSEDGRYFLITKRIPGVPLKEAWPTLSGAERMSIAKQTADYILQLRNLCSDNIRNLGDEPVYSAFLFCNGLRTPHGPFASDDKLWDGMAKALKKVPEKARHLLQQRIPASTPYTFTHADLSTANIIVKDGKLTGIIDWEWGGFLPVWWEYVALRITQDGDDRAWKVMLRQHMEEFTDAQEFWLDFFALARYPSVDERAKGLINDLEEHGV</sequence>
<dbReference type="PANTHER" id="PTHR10291:SF43">
    <property type="entry name" value="DEHYDRODOLICHYL DIPHOSPHATE SYNTHASE COMPLEX SUBUNIT DHDDS"/>
    <property type="match status" value="1"/>
</dbReference>
<evidence type="ECO:0000313" key="4">
    <source>
        <dbReference type="Proteomes" id="UP001338125"/>
    </source>
</evidence>
<proteinExistence type="inferred from homology"/>
<dbReference type="Pfam" id="PF01255">
    <property type="entry name" value="Prenyltransf"/>
    <property type="match status" value="1"/>
</dbReference>
<accession>A0ABR0SAL4</accession>
<dbReference type="Gene3D" id="3.40.1180.10">
    <property type="entry name" value="Decaprenyl diphosphate synthase-like"/>
    <property type="match status" value="1"/>
</dbReference>
<reference evidence="3 4" key="1">
    <citation type="submission" date="2024-01" db="EMBL/GenBank/DDBJ databases">
        <title>Complete genome of Cladobotryum mycophilum ATHUM6906.</title>
        <authorList>
            <person name="Christinaki A.C."/>
            <person name="Myridakis A.I."/>
            <person name="Kouvelis V.N."/>
        </authorList>
    </citation>
    <scope>NUCLEOTIDE SEQUENCE [LARGE SCALE GENOMIC DNA]</scope>
    <source>
        <strain evidence="3 4">ATHUM6906</strain>
    </source>
</reference>
<keyword evidence="2" id="KW-0808">Transferase</keyword>
<dbReference type="CDD" id="cd05120">
    <property type="entry name" value="APH_ChoK_like"/>
    <property type="match status" value="1"/>
</dbReference>
<dbReference type="InterPro" id="IPR001441">
    <property type="entry name" value="UPP_synth-like"/>
</dbReference>
<name>A0ABR0SAL4_9HYPO</name>
<dbReference type="CDD" id="cd00475">
    <property type="entry name" value="Cis_IPPS"/>
    <property type="match status" value="1"/>
</dbReference>
<dbReference type="NCBIfam" id="TIGR00055">
    <property type="entry name" value="uppS"/>
    <property type="match status" value="1"/>
</dbReference>
<evidence type="ECO:0000256" key="1">
    <source>
        <dbReference type="ARBA" id="ARBA00005432"/>
    </source>
</evidence>
<organism evidence="3 4">
    <name type="scientific">Cladobotryum mycophilum</name>
    <dbReference type="NCBI Taxonomy" id="491253"/>
    <lineage>
        <taxon>Eukaryota</taxon>
        <taxon>Fungi</taxon>
        <taxon>Dikarya</taxon>
        <taxon>Ascomycota</taxon>
        <taxon>Pezizomycotina</taxon>
        <taxon>Sordariomycetes</taxon>
        <taxon>Hypocreomycetidae</taxon>
        <taxon>Hypocreales</taxon>
        <taxon>Hypocreaceae</taxon>
        <taxon>Cladobotryum</taxon>
    </lineage>
</organism>
<dbReference type="SUPFAM" id="SSF56112">
    <property type="entry name" value="Protein kinase-like (PK-like)"/>
    <property type="match status" value="1"/>
</dbReference>
<keyword evidence="4" id="KW-1185">Reference proteome</keyword>
<gene>
    <name evidence="3" type="ORF">PT974_10329</name>
</gene>
<dbReference type="PANTHER" id="PTHR10291">
    <property type="entry name" value="DEHYDRODOLICHYL DIPHOSPHATE SYNTHASE FAMILY MEMBER"/>
    <property type="match status" value="1"/>
</dbReference>
<dbReference type="InterPro" id="IPR011009">
    <property type="entry name" value="Kinase-like_dom_sf"/>
</dbReference>
<evidence type="ECO:0000256" key="2">
    <source>
        <dbReference type="ARBA" id="ARBA00022679"/>
    </source>
</evidence>
<dbReference type="InterPro" id="IPR036424">
    <property type="entry name" value="UPP_synth-like_sf"/>
</dbReference>
<dbReference type="EMBL" id="JAVFKD010000015">
    <property type="protein sequence ID" value="KAK5988835.1"/>
    <property type="molecule type" value="Genomic_DNA"/>
</dbReference>
<dbReference type="SUPFAM" id="SSF64005">
    <property type="entry name" value="Undecaprenyl diphosphate synthase"/>
    <property type="match status" value="1"/>
</dbReference>
<evidence type="ECO:0000313" key="3">
    <source>
        <dbReference type="EMBL" id="KAK5988835.1"/>
    </source>
</evidence>
<comment type="similarity">
    <text evidence="1">Belongs to the UPP synthase family.</text>
</comment>
<dbReference type="Proteomes" id="UP001338125">
    <property type="component" value="Unassembled WGS sequence"/>
</dbReference>
<dbReference type="Gene3D" id="3.90.1200.10">
    <property type="match status" value="1"/>
</dbReference>
<protein>
    <submittedName>
        <fullName evidence="3">Dehydrodolichyl diphosphate synthase complex subunit SPAC4D7.04c</fullName>
    </submittedName>
</protein>